<proteinExistence type="predicted"/>
<protein>
    <submittedName>
        <fullName evidence="1">Uncharacterized protein</fullName>
    </submittedName>
</protein>
<gene>
    <name evidence="1" type="ORF">BDD14_5700</name>
</gene>
<keyword evidence="2" id="KW-1185">Reference proteome</keyword>
<sequence length="56" mass="6049">MRLHAKIDVRRLVIGCSNHRSTAYGANLVPFLFPDDDAATGNVALIGYGSDFINGQ</sequence>
<evidence type="ECO:0000313" key="2">
    <source>
        <dbReference type="Proteomes" id="UP000292958"/>
    </source>
</evidence>
<comment type="caution">
    <text evidence="1">The sequence shown here is derived from an EMBL/GenBank/DDBJ whole genome shotgun (WGS) entry which is preliminary data.</text>
</comment>
<reference evidence="1 2" key="1">
    <citation type="submission" date="2019-02" db="EMBL/GenBank/DDBJ databases">
        <title>Genomic Encyclopedia of Archaeal and Bacterial Type Strains, Phase II (KMG-II): from individual species to whole genera.</title>
        <authorList>
            <person name="Goeker M."/>
        </authorList>
    </citation>
    <scope>NUCLEOTIDE SEQUENCE [LARGE SCALE GENOMIC DNA]</scope>
    <source>
        <strain evidence="1 2">DSM 18101</strain>
    </source>
</reference>
<dbReference type="EMBL" id="SHKW01000002">
    <property type="protein sequence ID" value="RZU35617.1"/>
    <property type="molecule type" value="Genomic_DNA"/>
</dbReference>
<organism evidence="1 2">
    <name type="scientific">Edaphobacter modestus</name>
    <dbReference type="NCBI Taxonomy" id="388466"/>
    <lineage>
        <taxon>Bacteria</taxon>
        <taxon>Pseudomonadati</taxon>
        <taxon>Acidobacteriota</taxon>
        <taxon>Terriglobia</taxon>
        <taxon>Terriglobales</taxon>
        <taxon>Acidobacteriaceae</taxon>
        <taxon>Edaphobacter</taxon>
    </lineage>
</organism>
<dbReference type="Proteomes" id="UP000292958">
    <property type="component" value="Unassembled WGS sequence"/>
</dbReference>
<dbReference type="AlphaFoldDB" id="A0A4Q7YE66"/>
<accession>A0A4Q7YE66</accession>
<evidence type="ECO:0000313" key="1">
    <source>
        <dbReference type="EMBL" id="RZU35617.1"/>
    </source>
</evidence>
<name>A0A4Q7YE66_9BACT</name>